<protein>
    <recommendedName>
        <fullName evidence="1">Reverse transcriptase zinc-binding domain-containing protein</fullName>
    </recommendedName>
</protein>
<evidence type="ECO:0000313" key="2">
    <source>
        <dbReference type="EMBL" id="CAI8606443.1"/>
    </source>
</evidence>
<reference evidence="2 3" key="1">
    <citation type="submission" date="2023-01" db="EMBL/GenBank/DDBJ databases">
        <authorList>
            <person name="Kreplak J."/>
        </authorList>
    </citation>
    <scope>NUCLEOTIDE SEQUENCE [LARGE SCALE GENOMIC DNA]</scope>
</reference>
<dbReference type="InterPro" id="IPR026960">
    <property type="entry name" value="RVT-Znf"/>
</dbReference>
<proteinExistence type="predicted"/>
<gene>
    <name evidence="2" type="ORF">VFH_III230520</name>
</gene>
<dbReference type="EMBL" id="OX451738">
    <property type="protein sequence ID" value="CAI8606443.1"/>
    <property type="molecule type" value="Genomic_DNA"/>
</dbReference>
<keyword evidence="3" id="KW-1185">Reference proteome</keyword>
<organism evidence="2 3">
    <name type="scientific">Vicia faba</name>
    <name type="common">Broad bean</name>
    <name type="synonym">Faba vulgaris</name>
    <dbReference type="NCBI Taxonomy" id="3906"/>
    <lineage>
        <taxon>Eukaryota</taxon>
        <taxon>Viridiplantae</taxon>
        <taxon>Streptophyta</taxon>
        <taxon>Embryophyta</taxon>
        <taxon>Tracheophyta</taxon>
        <taxon>Spermatophyta</taxon>
        <taxon>Magnoliopsida</taxon>
        <taxon>eudicotyledons</taxon>
        <taxon>Gunneridae</taxon>
        <taxon>Pentapetalae</taxon>
        <taxon>rosids</taxon>
        <taxon>fabids</taxon>
        <taxon>Fabales</taxon>
        <taxon>Fabaceae</taxon>
        <taxon>Papilionoideae</taxon>
        <taxon>50 kb inversion clade</taxon>
        <taxon>NPAAA clade</taxon>
        <taxon>Hologalegina</taxon>
        <taxon>IRL clade</taxon>
        <taxon>Fabeae</taxon>
        <taxon>Vicia</taxon>
    </lineage>
</organism>
<evidence type="ECO:0000259" key="1">
    <source>
        <dbReference type="Pfam" id="PF13966"/>
    </source>
</evidence>
<sequence>MIMDGLGSNCTEDKELVSTWSKLVPLKVSVLAWRLWQNRIPTKDSLIKRGILEESQSFCPYFCGKEESEEHIFFECLIALVTWSEIIRWLNFSYVSHNSAMWSFLHFAGLCSGDIVMKERFSVIWFGYIWTMWRRGNEENFKSSEGHTEGNSVSYLEDIQLTSWKWLKSKVIGFNHALIQWNLNPKECLGWRS</sequence>
<dbReference type="Pfam" id="PF13966">
    <property type="entry name" value="zf-RVT"/>
    <property type="match status" value="1"/>
</dbReference>
<dbReference type="Proteomes" id="UP001157006">
    <property type="component" value="Chromosome 3"/>
</dbReference>
<accession>A0AAV1AA08</accession>
<name>A0AAV1AA08_VICFA</name>
<feature type="domain" description="Reverse transcriptase zinc-binding" evidence="1">
    <location>
        <begin position="12"/>
        <end position="83"/>
    </location>
</feature>
<evidence type="ECO:0000313" key="3">
    <source>
        <dbReference type="Proteomes" id="UP001157006"/>
    </source>
</evidence>
<dbReference type="AlphaFoldDB" id="A0AAV1AA08"/>